<dbReference type="PROSITE" id="PS50178">
    <property type="entry name" value="ZF_FYVE"/>
    <property type="match status" value="1"/>
</dbReference>
<dbReference type="SMART" id="SM00064">
    <property type="entry name" value="FYVE"/>
    <property type="match status" value="1"/>
</dbReference>
<dbReference type="EMBL" id="JAKCXM010000180">
    <property type="protein sequence ID" value="KAJ0399510.1"/>
    <property type="molecule type" value="Genomic_DNA"/>
</dbReference>
<feature type="compositionally biased region" description="Polar residues" evidence="5">
    <location>
        <begin position="501"/>
        <end position="512"/>
    </location>
</feature>
<dbReference type="InterPro" id="IPR011011">
    <property type="entry name" value="Znf_FYVE_PHD"/>
</dbReference>
<protein>
    <recommendedName>
        <fullName evidence="6">FYVE-type domain-containing protein</fullName>
    </recommendedName>
</protein>
<feature type="region of interest" description="Disordered" evidence="5">
    <location>
        <begin position="376"/>
        <end position="399"/>
    </location>
</feature>
<dbReference type="Gene3D" id="3.30.40.10">
    <property type="entry name" value="Zinc/RING finger domain, C3HC4 (zinc finger)"/>
    <property type="match status" value="1"/>
</dbReference>
<keyword evidence="3" id="KW-0862">Zinc</keyword>
<dbReference type="Pfam" id="PF01363">
    <property type="entry name" value="FYVE"/>
    <property type="match status" value="1"/>
</dbReference>
<evidence type="ECO:0000256" key="2">
    <source>
        <dbReference type="ARBA" id="ARBA00022771"/>
    </source>
</evidence>
<dbReference type="GO" id="GO:0008289">
    <property type="term" value="F:lipid binding"/>
    <property type="evidence" value="ECO:0007669"/>
    <property type="project" value="InterPro"/>
</dbReference>
<dbReference type="InterPro" id="IPR052727">
    <property type="entry name" value="Rab4/Rab5_effector"/>
</dbReference>
<dbReference type="SUPFAM" id="SSF57903">
    <property type="entry name" value="FYVE/PHD zinc finger"/>
    <property type="match status" value="1"/>
</dbReference>
<dbReference type="Gene3D" id="3.30.530.20">
    <property type="match status" value="1"/>
</dbReference>
<evidence type="ECO:0000256" key="1">
    <source>
        <dbReference type="ARBA" id="ARBA00022723"/>
    </source>
</evidence>
<dbReference type="PANTHER" id="PTHR13510:SF44">
    <property type="entry name" value="RABENOSYN-5"/>
    <property type="match status" value="1"/>
</dbReference>
<dbReference type="AlphaFoldDB" id="A0AAD5M1E0"/>
<gene>
    <name evidence="7" type="ORF">P43SY_002175</name>
</gene>
<dbReference type="InterPro" id="IPR013083">
    <property type="entry name" value="Znf_RING/FYVE/PHD"/>
</dbReference>
<dbReference type="InterPro" id="IPR017455">
    <property type="entry name" value="Znf_FYVE-rel"/>
</dbReference>
<feature type="domain" description="FYVE-type" evidence="6">
    <location>
        <begin position="293"/>
        <end position="353"/>
    </location>
</feature>
<keyword evidence="2 4" id="KW-0863">Zinc-finger</keyword>
<feature type="region of interest" description="Disordered" evidence="5">
    <location>
        <begin position="458"/>
        <end position="512"/>
    </location>
</feature>
<name>A0AAD5M1E0_PYTIN</name>
<evidence type="ECO:0000256" key="4">
    <source>
        <dbReference type="PROSITE-ProRule" id="PRU00091"/>
    </source>
</evidence>
<dbReference type="GO" id="GO:0008270">
    <property type="term" value="F:zinc ion binding"/>
    <property type="evidence" value="ECO:0007669"/>
    <property type="project" value="UniProtKB-KW"/>
</dbReference>
<sequence>MTSARPPPHAPSSGKLPLPDDFFRAPALNAKETRYLVNLAKRACKEVVYYSRRSGGPMNWVHLSSNDGVDVFQGIDESVGGAAAAGAATVGADSRSITYLRGATRIYATIDEIADFFRLDTPSKLSGFTQTVGRDLLDQKTLYTLAQPTYENPKHYVGVKWTAVESPSKLARNRDFCYLECHDEFIDTSSKKRGWVRSLHSIRLPFCPPLHKSHGLVRGSLYRSGFVFIESDDRAYVDAIHTLHMDIKGNAPNWLKILVMKRRIKNISEVNRYFQLRRLCAQPLLGDLELPSKSGVSRCQVCASKFGLFSRKSTCRKCGKVICSNCGHHFVLDYAGKGAKKVRICVTCAEVVNHGTAEMDGPQRHPIAHIHARRVDDGQYTPPPVYDQSPGQSTTTPPSEHAVIEHNYFMKPEAGCGIADAVRTRQHAHTARGSSPFREEELRELQRSYFESRNSDLVSLEQRVQEQPETDDEGDFRYGHTAQVSDGSDSFGREYEVPPASSVSGISGNYPR</sequence>
<evidence type="ECO:0000313" key="8">
    <source>
        <dbReference type="Proteomes" id="UP001209570"/>
    </source>
</evidence>
<accession>A0AAD5M1E0</accession>
<dbReference type="InterPro" id="IPR000306">
    <property type="entry name" value="Znf_FYVE"/>
</dbReference>
<proteinExistence type="predicted"/>
<dbReference type="Proteomes" id="UP001209570">
    <property type="component" value="Unassembled WGS sequence"/>
</dbReference>
<evidence type="ECO:0000256" key="5">
    <source>
        <dbReference type="SAM" id="MobiDB-lite"/>
    </source>
</evidence>
<dbReference type="InterPro" id="IPR023393">
    <property type="entry name" value="START-like_dom_sf"/>
</dbReference>
<comment type="caution">
    <text evidence="7">The sequence shown here is derived from an EMBL/GenBank/DDBJ whole genome shotgun (WGS) entry which is preliminary data.</text>
</comment>
<dbReference type="SUPFAM" id="SSF55961">
    <property type="entry name" value="Bet v1-like"/>
    <property type="match status" value="1"/>
</dbReference>
<evidence type="ECO:0000259" key="6">
    <source>
        <dbReference type="PROSITE" id="PS50178"/>
    </source>
</evidence>
<organism evidence="7 8">
    <name type="scientific">Pythium insidiosum</name>
    <name type="common">Pythiosis disease agent</name>
    <dbReference type="NCBI Taxonomy" id="114742"/>
    <lineage>
        <taxon>Eukaryota</taxon>
        <taxon>Sar</taxon>
        <taxon>Stramenopiles</taxon>
        <taxon>Oomycota</taxon>
        <taxon>Peronosporomycetes</taxon>
        <taxon>Pythiales</taxon>
        <taxon>Pythiaceae</taxon>
        <taxon>Pythium</taxon>
    </lineage>
</organism>
<evidence type="ECO:0000313" key="7">
    <source>
        <dbReference type="EMBL" id="KAJ0399510.1"/>
    </source>
</evidence>
<evidence type="ECO:0000256" key="3">
    <source>
        <dbReference type="ARBA" id="ARBA00022833"/>
    </source>
</evidence>
<keyword evidence="8" id="KW-1185">Reference proteome</keyword>
<feature type="compositionally biased region" description="Polar residues" evidence="5">
    <location>
        <begin position="389"/>
        <end position="398"/>
    </location>
</feature>
<dbReference type="Pfam" id="PF01852">
    <property type="entry name" value="START"/>
    <property type="match status" value="1"/>
</dbReference>
<reference evidence="7" key="1">
    <citation type="submission" date="2021-12" db="EMBL/GenBank/DDBJ databases">
        <title>Prjna785345.</title>
        <authorList>
            <person name="Rujirawat T."/>
            <person name="Krajaejun T."/>
        </authorList>
    </citation>
    <scope>NUCLEOTIDE SEQUENCE</scope>
    <source>
        <strain evidence="7">Pi057C3</strain>
    </source>
</reference>
<dbReference type="CDD" id="cd00065">
    <property type="entry name" value="FYVE_like_SF"/>
    <property type="match status" value="1"/>
</dbReference>
<dbReference type="PANTHER" id="PTHR13510">
    <property type="entry name" value="FYVE-FINGER-CONTAINING RAB5 EFFECTOR PROTEIN RABENOSYN-5-RELATED"/>
    <property type="match status" value="1"/>
</dbReference>
<keyword evidence="1" id="KW-0479">Metal-binding</keyword>
<dbReference type="InterPro" id="IPR002913">
    <property type="entry name" value="START_lipid-bd_dom"/>
</dbReference>